<dbReference type="InterPro" id="IPR001680">
    <property type="entry name" value="WD40_rpt"/>
</dbReference>
<dbReference type="EMBL" id="MSIF01000003">
    <property type="protein sequence ID" value="OLF12082.1"/>
    <property type="molecule type" value="Genomic_DNA"/>
</dbReference>
<evidence type="ECO:0000313" key="14">
    <source>
        <dbReference type="Proteomes" id="UP000185696"/>
    </source>
</evidence>
<dbReference type="InterPro" id="IPR015943">
    <property type="entry name" value="WD40/YVTN_repeat-like_dom_sf"/>
</dbReference>
<dbReference type="PANTHER" id="PTHR19848">
    <property type="entry name" value="WD40 REPEAT PROTEIN"/>
    <property type="match status" value="1"/>
</dbReference>
<evidence type="ECO:0000256" key="5">
    <source>
        <dbReference type="ARBA" id="ARBA00022737"/>
    </source>
</evidence>
<feature type="domain" description="Protein kinase" evidence="12">
    <location>
        <begin position="9"/>
        <end position="273"/>
    </location>
</feature>
<keyword evidence="8 10" id="KW-0067">ATP-binding</keyword>
<dbReference type="GO" id="GO:0004674">
    <property type="term" value="F:protein serine/threonine kinase activity"/>
    <property type="evidence" value="ECO:0007669"/>
    <property type="project" value="UniProtKB-KW"/>
</dbReference>
<sequence>MARVMFGRYRVEELLGRGGMGEVHRAHDTEHDRVVALKRLTVSLTGETSGAAEALARFRRESRIAASLDGPHITTVHDYGEVDGQLYLAMRLVEGTDLRRLLDDGPLPAPRAMTVLTQVAVALDTAHAAGVVHRDVKPSNILLDADGTAYLADFGIAKSLAPEATSVTRSGEIGTLDYMAPERLMNRPADHRADVYALACVLFECLTGKKPFPADDPAGKLAAQLNDAPPAPSLFDWRVPRAVDLVVATGMDKEPDRRYPSAGELMAAAATALRQQAATAPLTAPALAGEPGQGGIMDAIVAVAAGRVAGERARLDLCPYPGLRSFSAADSELFVGREHAVTDVLVRLSRQSAASGPLLVVGASGSGKSSLLRAGVLPALATAREPWPRLVTTPGPHPMRTLAARLAPIADADADGLAAWLSASPAEFGTLAARLAEDRGARLVLVVDQFEELFTVAAPAEREAFATLLANAWPALVVVAVRADHVDQCLRLAPLRPAMASPYPLGPLTRHDLERVIVEPALSAGLGVEEGLVDRLITDIGAGDAAGYDPGALPRLAHALRQTWENRDGSMLTLRGYQDTGGVDRAVALTADGVYNRLPEGDRAVLRAALLRMVAVLDGGGVARRRAPLAEIPDQVLTHLVAARLVTAEADGVQLAHDALLTAWPRLREWVEQDRQDLVLRQHLGQASAAWRASGRDHGELYGGARLAATLEWAQGREDLTDTERGFLRESRRVQQRTTRRLRGLVTGLAVFLVVALVAGAVAAVKWGEATREADTARSRLLAAESLADSGTDPNGAARRALAAWHTSRTAEARGALLSAATRDHPVTYATGLDQASAVDVSPDGRLVAAGGPDGELTVVDTATGRPVDAAFDGHTTTITDVEFSPNGTVLATASESADLDQGVRLWSMPGGRLLHTLNAGNFVAWRADGEALAAPASDGTRLGVSAWDPATGAATAWLAGPYTDAAPLRGAYSQDGTRFAVGRGDGAVELWDAAAGTRLRVDTRHVEGATTARSTDPPTREPEVAFNHDLLVSASYLDGRVRFADARTGRPRGRALEADYPGIGLNLTVDGAHLLTIAAPAVGLTRWNVPARRRAGGYAQAPGEGGVGAVVLVSVGASAAGVVAGQVDGDVVVWPANPGWYFGPAEPVYRVAFGPDGEQVSAVAGDGFHNWDPRTGRAVPAGYTAGGGPFDIGFLPDGTRVVGSVDGAVTWVPPDGEERSVGIGTTDRIVDGDLTVSGDGELVAVKVVTAGPGGGKDTSVYVWAARSLERRAVLDFGADVTGQPVFSPDGERLLLSVTDATTTEDPGGSGGRLRVWRTSDFTEREPLATNDHGTPTFTPDGRVLVTSGGTRVQVRDPDTGAVRLEFGEHAGEIRALAVSPDGRLVATGTVTEPVVRLWDLTTGTPLATLTGHGAGIHDLVFSPDGRTLASAGEDSDVGLWTVRPEDALRRVCDDLGGTGDGCR</sequence>
<feature type="binding site" evidence="10">
    <location>
        <position position="38"/>
    </location>
    <ligand>
        <name>ATP</name>
        <dbReference type="ChEBI" id="CHEBI:30616"/>
    </ligand>
</feature>
<evidence type="ECO:0000313" key="13">
    <source>
        <dbReference type="EMBL" id="OLF12082.1"/>
    </source>
</evidence>
<proteinExistence type="predicted"/>
<dbReference type="CDD" id="cd14014">
    <property type="entry name" value="STKc_PknB_like"/>
    <property type="match status" value="1"/>
</dbReference>
<dbReference type="InterPro" id="IPR011047">
    <property type="entry name" value="Quinoprotein_ADH-like_sf"/>
</dbReference>
<dbReference type="Pfam" id="PF20703">
    <property type="entry name" value="nSTAND1"/>
    <property type="match status" value="1"/>
</dbReference>
<dbReference type="PROSITE" id="PS50294">
    <property type="entry name" value="WD_REPEATS_REGION"/>
    <property type="match status" value="1"/>
</dbReference>
<feature type="transmembrane region" description="Helical" evidence="11">
    <location>
        <begin position="742"/>
        <end position="765"/>
    </location>
</feature>
<dbReference type="EC" id="2.7.11.1" evidence="1"/>
<accession>A0A7Z1B0H9</accession>
<dbReference type="SUPFAM" id="SSF56112">
    <property type="entry name" value="Protein kinase-like (PK-like)"/>
    <property type="match status" value="1"/>
</dbReference>
<keyword evidence="5" id="KW-0677">Repeat</keyword>
<comment type="caution">
    <text evidence="13">The sequence shown here is derived from an EMBL/GenBank/DDBJ whole genome shotgun (WGS) entry which is preliminary data.</text>
</comment>
<organism evidence="13 14">
    <name type="scientific">Actinophytocola xinjiangensis</name>
    <dbReference type="NCBI Taxonomy" id="485602"/>
    <lineage>
        <taxon>Bacteria</taxon>
        <taxon>Bacillati</taxon>
        <taxon>Actinomycetota</taxon>
        <taxon>Actinomycetes</taxon>
        <taxon>Pseudonocardiales</taxon>
        <taxon>Pseudonocardiaceae</taxon>
    </lineage>
</organism>
<evidence type="ECO:0000256" key="4">
    <source>
        <dbReference type="ARBA" id="ARBA00022679"/>
    </source>
</evidence>
<dbReference type="InterPro" id="IPR011009">
    <property type="entry name" value="Kinase-like_dom_sf"/>
</dbReference>
<keyword evidence="2" id="KW-0723">Serine/threonine-protein kinase</keyword>
<evidence type="ECO:0000256" key="8">
    <source>
        <dbReference type="ARBA" id="ARBA00022840"/>
    </source>
</evidence>
<dbReference type="PROSITE" id="PS00107">
    <property type="entry name" value="PROTEIN_KINASE_ATP"/>
    <property type="match status" value="1"/>
</dbReference>
<evidence type="ECO:0000256" key="7">
    <source>
        <dbReference type="ARBA" id="ARBA00022777"/>
    </source>
</evidence>
<evidence type="ECO:0000256" key="6">
    <source>
        <dbReference type="ARBA" id="ARBA00022741"/>
    </source>
</evidence>
<name>A0A7Z1B0H9_9PSEU</name>
<reference evidence="13 14" key="1">
    <citation type="submission" date="2016-12" db="EMBL/GenBank/DDBJ databases">
        <title>The draft genome sequence of Actinophytocola xinjiangensis.</title>
        <authorList>
            <person name="Wang W."/>
            <person name="Yuan L."/>
        </authorList>
    </citation>
    <scope>NUCLEOTIDE SEQUENCE [LARGE SCALE GENOMIC DNA]</scope>
    <source>
        <strain evidence="13 14">CGMCC 4.4663</strain>
    </source>
</reference>
<evidence type="ECO:0000259" key="12">
    <source>
        <dbReference type="PROSITE" id="PS50011"/>
    </source>
</evidence>
<keyword evidence="11" id="KW-0812">Transmembrane</keyword>
<dbReference type="SUPFAM" id="SSF50998">
    <property type="entry name" value="Quinoprotein alcohol dehydrogenase-like"/>
    <property type="match status" value="1"/>
</dbReference>
<dbReference type="Proteomes" id="UP000185696">
    <property type="component" value="Unassembled WGS sequence"/>
</dbReference>
<protein>
    <recommendedName>
        <fullName evidence="1">non-specific serine/threonine protein kinase</fullName>
        <ecNumber evidence="1">2.7.11.1</ecNumber>
    </recommendedName>
</protein>
<dbReference type="Pfam" id="PF00400">
    <property type="entry name" value="WD40"/>
    <property type="match status" value="3"/>
</dbReference>
<feature type="repeat" description="WD" evidence="9">
    <location>
        <begin position="972"/>
        <end position="1002"/>
    </location>
</feature>
<dbReference type="SUPFAM" id="SSF52540">
    <property type="entry name" value="P-loop containing nucleoside triphosphate hydrolases"/>
    <property type="match status" value="1"/>
</dbReference>
<dbReference type="Pfam" id="PF00069">
    <property type="entry name" value="Pkinase"/>
    <property type="match status" value="1"/>
</dbReference>
<dbReference type="GO" id="GO:0005524">
    <property type="term" value="F:ATP binding"/>
    <property type="evidence" value="ECO:0007669"/>
    <property type="project" value="UniProtKB-UniRule"/>
</dbReference>
<evidence type="ECO:0000256" key="3">
    <source>
        <dbReference type="ARBA" id="ARBA00022574"/>
    </source>
</evidence>
<keyword evidence="14" id="KW-1185">Reference proteome</keyword>
<keyword evidence="4" id="KW-0808">Transferase</keyword>
<dbReference type="InterPro" id="IPR008271">
    <property type="entry name" value="Ser/Thr_kinase_AS"/>
</dbReference>
<dbReference type="FunFam" id="1.10.510.10:FF:000021">
    <property type="entry name" value="Serine/threonine protein kinase"/>
    <property type="match status" value="1"/>
</dbReference>
<keyword evidence="3 9" id="KW-0853">WD repeat</keyword>
<dbReference type="PROSITE" id="PS50082">
    <property type="entry name" value="WD_REPEATS_2"/>
    <property type="match status" value="3"/>
</dbReference>
<gene>
    <name evidence="13" type="ORF">BLA60_08660</name>
</gene>
<dbReference type="SMART" id="SM00320">
    <property type="entry name" value="WD40"/>
    <property type="match status" value="7"/>
</dbReference>
<evidence type="ECO:0000256" key="11">
    <source>
        <dbReference type="SAM" id="Phobius"/>
    </source>
</evidence>
<evidence type="ECO:0000256" key="2">
    <source>
        <dbReference type="ARBA" id="ARBA00022527"/>
    </source>
</evidence>
<dbReference type="SMART" id="SM00220">
    <property type="entry name" value="S_TKc"/>
    <property type="match status" value="1"/>
</dbReference>
<dbReference type="PROSITE" id="PS00108">
    <property type="entry name" value="PROTEIN_KINASE_ST"/>
    <property type="match status" value="1"/>
</dbReference>
<feature type="repeat" description="WD" evidence="9">
    <location>
        <begin position="1410"/>
        <end position="1451"/>
    </location>
</feature>
<dbReference type="InterPro" id="IPR000719">
    <property type="entry name" value="Prot_kinase_dom"/>
</dbReference>
<dbReference type="SUPFAM" id="SSF82171">
    <property type="entry name" value="DPP6 N-terminal domain-like"/>
    <property type="match status" value="1"/>
</dbReference>
<evidence type="ECO:0000256" key="10">
    <source>
        <dbReference type="PROSITE-ProRule" id="PRU10141"/>
    </source>
</evidence>
<dbReference type="Gene3D" id="1.10.510.10">
    <property type="entry name" value="Transferase(Phosphotransferase) domain 1"/>
    <property type="match status" value="1"/>
</dbReference>
<dbReference type="InterPro" id="IPR027417">
    <property type="entry name" value="P-loop_NTPase"/>
</dbReference>
<dbReference type="Gene3D" id="2.130.10.10">
    <property type="entry name" value="YVTN repeat-like/Quinoprotein amine dehydrogenase"/>
    <property type="match status" value="4"/>
</dbReference>
<keyword evidence="7" id="KW-0418">Kinase</keyword>
<dbReference type="InterPro" id="IPR049052">
    <property type="entry name" value="nSTAND1"/>
</dbReference>
<dbReference type="PANTHER" id="PTHR19848:SF8">
    <property type="entry name" value="F-BOX AND WD REPEAT DOMAIN CONTAINING 7"/>
    <property type="match status" value="1"/>
</dbReference>
<dbReference type="PROSITE" id="PS50011">
    <property type="entry name" value="PROTEIN_KINASE_DOM"/>
    <property type="match status" value="1"/>
</dbReference>
<feature type="repeat" description="WD" evidence="9">
    <location>
        <begin position="872"/>
        <end position="917"/>
    </location>
</feature>
<keyword evidence="6 10" id="KW-0547">Nucleotide-binding</keyword>
<evidence type="ECO:0000256" key="1">
    <source>
        <dbReference type="ARBA" id="ARBA00012513"/>
    </source>
</evidence>
<dbReference type="Gene3D" id="3.30.200.20">
    <property type="entry name" value="Phosphorylase Kinase, domain 1"/>
    <property type="match status" value="1"/>
</dbReference>
<dbReference type="InterPro" id="IPR017441">
    <property type="entry name" value="Protein_kinase_ATP_BS"/>
</dbReference>
<keyword evidence="11" id="KW-1133">Transmembrane helix</keyword>
<keyword evidence="11" id="KW-0472">Membrane</keyword>
<evidence type="ECO:0000256" key="9">
    <source>
        <dbReference type="PROSITE-ProRule" id="PRU00221"/>
    </source>
</evidence>